<feature type="compositionally biased region" description="Acidic residues" evidence="1">
    <location>
        <begin position="10"/>
        <end position="32"/>
    </location>
</feature>
<evidence type="ECO:0000313" key="4">
    <source>
        <dbReference type="WBParaSite" id="EVEC_0001258401-mRNA-1"/>
    </source>
</evidence>
<reference evidence="4" key="1">
    <citation type="submission" date="2017-02" db="UniProtKB">
        <authorList>
            <consortium name="WormBaseParasite"/>
        </authorList>
    </citation>
    <scope>IDENTIFICATION</scope>
</reference>
<feature type="region of interest" description="Disordered" evidence="1">
    <location>
        <begin position="1"/>
        <end position="36"/>
    </location>
</feature>
<organism evidence="4">
    <name type="scientific">Enterobius vermicularis</name>
    <name type="common">Human pinworm</name>
    <dbReference type="NCBI Taxonomy" id="51028"/>
    <lineage>
        <taxon>Eukaryota</taxon>
        <taxon>Metazoa</taxon>
        <taxon>Ecdysozoa</taxon>
        <taxon>Nematoda</taxon>
        <taxon>Chromadorea</taxon>
        <taxon>Rhabditida</taxon>
        <taxon>Spirurina</taxon>
        <taxon>Oxyuridomorpha</taxon>
        <taxon>Oxyuroidea</taxon>
        <taxon>Oxyuridae</taxon>
        <taxon>Enterobius</taxon>
    </lineage>
</organism>
<name>A0A0N4VNL6_ENTVE</name>
<protein>
    <submittedName>
        <fullName evidence="2 4">Uncharacterized protein</fullName>
    </submittedName>
</protein>
<evidence type="ECO:0000313" key="3">
    <source>
        <dbReference type="Proteomes" id="UP000274131"/>
    </source>
</evidence>
<dbReference type="EMBL" id="UXUI01012647">
    <property type="protein sequence ID" value="VDD97011.1"/>
    <property type="molecule type" value="Genomic_DNA"/>
</dbReference>
<keyword evidence="3" id="KW-1185">Reference proteome</keyword>
<gene>
    <name evidence="2" type="ORF">EVEC_LOCUS11762</name>
</gene>
<reference evidence="2 3" key="2">
    <citation type="submission" date="2018-10" db="EMBL/GenBank/DDBJ databases">
        <authorList>
            <consortium name="Pathogen Informatics"/>
        </authorList>
    </citation>
    <scope>NUCLEOTIDE SEQUENCE [LARGE SCALE GENOMIC DNA]</scope>
</reference>
<sequence length="71" mass="8497">MKKTTKKEGDGDEEDEEEEEDNDDDDDDDDDEKEKRQKSLFTQYLWTVSWANLFIDDIVSQFSNNCRIKKQ</sequence>
<evidence type="ECO:0000256" key="1">
    <source>
        <dbReference type="SAM" id="MobiDB-lite"/>
    </source>
</evidence>
<dbReference type="WBParaSite" id="EVEC_0001258401-mRNA-1">
    <property type="protein sequence ID" value="EVEC_0001258401-mRNA-1"/>
    <property type="gene ID" value="EVEC_0001258401"/>
</dbReference>
<dbReference type="AlphaFoldDB" id="A0A0N4VNL6"/>
<dbReference type="Proteomes" id="UP000274131">
    <property type="component" value="Unassembled WGS sequence"/>
</dbReference>
<accession>A0A0N4VNL6</accession>
<proteinExistence type="predicted"/>
<evidence type="ECO:0000313" key="2">
    <source>
        <dbReference type="EMBL" id="VDD97011.1"/>
    </source>
</evidence>